<proteinExistence type="predicted"/>
<gene>
    <name evidence="1" type="ORF">OIU77_026505</name>
</gene>
<dbReference type="Proteomes" id="UP001141253">
    <property type="component" value="Chromosome 3"/>
</dbReference>
<reference evidence="1" key="1">
    <citation type="submission" date="2022-10" db="EMBL/GenBank/DDBJ databases">
        <authorList>
            <person name="Hyden B.L."/>
            <person name="Feng K."/>
            <person name="Yates T."/>
            <person name="Jawdy S."/>
            <person name="Smart L.B."/>
            <person name="Muchero W."/>
        </authorList>
    </citation>
    <scope>NUCLEOTIDE SEQUENCE</scope>
    <source>
        <tissue evidence="1">Shoot tip</tissue>
    </source>
</reference>
<evidence type="ECO:0000313" key="1">
    <source>
        <dbReference type="EMBL" id="KAJ6387955.1"/>
    </source>
</evidence>
<sequence>MRWTCSEGEVLWGEREKAKVRTCGRVESQLCIMQILIVQRGPLA</sequence>
<comment type="caution">
    <text evidence="1">The sequence shown here is derived from an EMBL/GenBank/DDBJ whole genome shotgun (WGS) entry which is preliminary data.</text>
</comment>
<protein>
    <submittedName>
        <fullName evidence="1">Uncharacterized protein</fullName>
    </submittedName>
</protein>
<dbReference type="EMBL" id="JAPFFI010000007">
    <property type="protein sequence ID" value="KAJ6387955.1"/>
    <property type="molecule type" value="Genomic_DNA"/>
</dbReference>
<organism evidence="1 2">
    <name type="scientific">Salix suchowensis</name>
    <dbReference type="NCBI Taxonomy" id="1278906"/>
    <lineage>
        <taxon>Eukaryota</taxon>
        <taxon>Viridiplantae</taxon>
        <taxon>Streptophyta</taxon>
        <taxon>Embryophyta</taxon>
        <taxon>Tracheophyta</taxon>
        <taxon>Spermatophyta</taxon>
        <taxon>Magnoliopsida</taxon>
        <taxon>eudicotyledons</taxon>
        <taxon>Gunneridae</taxon>
        <taxon>Pentapetalae</taxon>
        <taxon>rosids</taxon>
        <taxon>fabids</taxon>
        <taxon>Malpighiales</taxon>
        <taxon>Salicaceae</taxon>
        <taxon>Saliceae</taxon>
        <taxon>Salix</taxon>
    </lineage>
</organism>
<keyword evidence="2" id="KW-1185">Reference proteome</keyword>
<accession>A0ABQ9BLV8</accession>
<name>A0ABQ9BLV8_9ROSI</name>
<evidence type="ECO:0000313" key="2">
    <source>
        <dbReference type="Proteomes" id="UP001141253"/>
    </source>
</evidence>
<reference evidence="1" key="2">
    <citation type="journal article" date="2023" name="Int. J. Mol. Sci.">
        <title>De Novo Assembly and Annotation of 11 Diverse Shrub Willow (Salix) Genomes Reveals Novel Gene Organization in Sex-Linked Regions.</title>
        <authorList>
            <person name="Hyden B."/>
            <person name="Feng K."/>
            <person name="Yates T.B."/>
            <person name="Jawdy S."/>
            <person name="Cereghino C."/>
            <person name="Smart L.B."/>
            <person name="Muchero W."/>
        </authorList>
    </citation>
    <scope>NUCLEOTIDE SEQUENCE</scope>
    <source>
        <tissue evidence="1">Shoot tip</tissue>
    </source>
</reference>
<feature type="non-terminal residue" evidence="1">
    <location>
        <position position="44"/>
    </location>
</feature>